<dbReference type="KEGG" id="cre:CHLRE_09g399450v5"/>
<feature type="compositionally biased region" description="Low complexity" evidence="1">
    <location>
        <begin position="940"/>
        <end position="953"/>
    </location>
</feature>
<evidence type="ECO:0000256" key="2">
    <source>
        <dbReference type="SAM" id="Phobius"/>
    </source>
</evidence>
<feature type="transmembrane region" description="Helical" evidence="2">
    <location>
        <begin position="686"/>
        <end position="709"/>
    </location>
</feature>
<feature type="compositionally biased region" description="Basic and acidic residues" evidence="1">
    <location>
        <begin position="966"/>
        <end position="978"/>
    </location>
</feature>
<dbReference type="GeneID" id="5720677"/>
<feature type="compositionally biased region" description="Polar residues" evidence="1">
    <location>
        <begin position="51"/>
        <end position="64"/>
    </location>
</feature>
<evidence type="ECO:0000313" key="4">
    <source>
        <dbReference type="Proteomes" id="UP000006906"/>
    </source>
</evidence>
<keyword evidence="2" id="KW-0812">Transmembrane</keyword>
<organism evidence="3 4">
    <name type="scientific">Chlamydomonas reinhardtii</name>
    <name type="common">Chlamydomonas smithii</name>
    <dbReference type="NCBI Taxonomy" id="3055"/>
    <lineage>
        <taxon>Eukaryota</taxon>
        <taxon>Viridiplantae</taxon>
        <taxon>Chlorophyta</taxon>
        <taxon>core chlorophytes</taxon>
        <taxon>Chlorophyceae</taxon>
        <taxon>CS clade</taxon>
        <taxon>Chlamydomonadales</taxon>
        <taxon>Chlamydomonadaceae</taxon>
        <taxon>Chlamydomonas</taxon>
    </lineage>
</organism>
<gene>
    <name evidence="3" type="ORF">CHLRE_09g399450v5</name>
</gene>
<feature type="region of interest" description="Disordered" evidence="1">
    <location>
        <begin position="45"/>
        <end position="64"/>
    </location>
</feature>
<feature type="compositionally biased region" description="Low complexity" evidence="1">
    <location>
        <begin position="331"/>
        <end position="351"/>
    </location>
</feature>
<name>A0A2K3DCY1_CHLRE</name>
<dbReference type="ExpressionAtlas" id="A0A2K3DCY1">
    <property type="expression patterns" value="baseline and differential"/>
</dbReference>
<feature type="region of interest" description="Disordered" evidence="1">
    <location>
        <begin position="966"/>
        <end position="992"/>
    </location>
</feature>
<sequence length="1175" mass="121900">MGVLAQRGCTIDCSVSPPLEAAAKRAQDEVLKQDAQWEAELAKQVEERQNNRNPSNLGPARSSSGAGALMLGTMAHERLQLLLLEELEGLVSRLRSAGVGGGAIPVPVPGVEDAEGVAARVSLLFGPELFDILPPRLVGALEGYGGTLAPLSPTAAEVVAAWLRERGRAPTSTPVERPAAGPRGGATAAMAAAVAAAVPRLGDEVLDGLMHLLVGAAEQAHGGGDRRPVAWSALVMCRPGRVEMLRRLIETQLPGVRMHVRTTVDRVERKGCGRKVAELVRQARQGRISQANFDLAMLQLQQVRVHGFPPTTATPDGKRGGTGAGGRGKKGAAASNARNSNNSSNNGGSNSQADSNVVMGHGPYPDGNVLVLVSFNRGPEYAVLCDELLVWTPLPHAPNQHDSPNPDPSPGAGGGGGGGGSSIVSSQQLMSAAAALCAEVMRLRVMQAAAARVKAALGRCSGAALAGSSWEHWAALGASERPVMEVAARQHHWAMVTRSMGRPGGDTHPNVAAALKLRLLQVLLPPPADGAPLGAKKGGARTPTAAAAAAAAGAPAGAAADAAAADGTGAQPEAAQQQQQQQRARQALEAEVDAFVSDLIPMLAEAYCTTARAGVGAGGGPAALLPEAVSALPACRQPLMAEVTPHFYTYRPQQAAVKLELMNARREREQAAESQAEPPAWLQGRVFAGLVVVLAVLAWSLQAAGWVWLHRLRLGLPATALLTQASEPLLLPLHSLAAALLPARHAEALVWLVLALVQVVLYVAVAAAAARQVVGSQPLAWEALTRAVQAFLGVGRVDLDALRRRTEAQRRRWAARLAAAAMGEARSRGFATADQVQCVLDGLVRRQCSSSSSSSGGRGGSIGAAAWEGEVEVEMELPGSVEEVQAFLSLPVAVEGVQEEEEEQDAKGAERGSERQRLAQSRAPEIEMLLTVALSTRTTAAASGAAAGPAQQHPHQHRPEAIGWKQQKEEEKEKRQRAGQEGASGVGSLPGGSCGVAAPTKAAATATATATAGSSQSSCSPAGAVAAAAAAAVAASADASAQSRRRRDGKAPGVRRPGAKTVSQVLEEDGWEPVRRRNHTVYCRVLSSGLTPTPTRSCTPSDWRTAATQLAQLRRRTQDERQTQYVTAARATIMAAASATAPPQAQAARAAQAVQVAAQEKEREEGRVGMIEGGK</sequence>
<protein>
    <submittedName>
        <fullName evidence="3">Uncharacterized protein</fullName>
    </submittedName>
</protein>
<keyword evidence="2" id="KW-1133">Transmembrane helix</keyword>
<feature type="region of interest" description="Disordered" evidence="1">
    <location>
        <begin position="895"/>
        <end position="922"/>
    </location>
</feature>
<dbReference type="InParanoid" id="A0A2K3DCY1"/>
<feature type="compositionally biased region" description="Gly residues" evidence="1">
    <location>
        <begin position="982"/>
        <end position="992"/>
    </location>
</feature>
<evidence type="ECO:0000256" key="1">
    <source>
        <dbReference type="SAM" id="MobiDB-lite"/>
    </source>
</evidence>
<proteinExistence type="predicted"/>
<dbReference type="Gramene" id="PNW78389">
    <property type="protein sequence ID" value="PNW78389"/>
    <property type="gene ID" value="CHLRE_09g399450v5"/>
</dbReference>
<feature type="transmembrane region" description="Helical" evidence="2">
    <location>
        <begin position="749"/>
        <end position="770"/>
    </location>
</feature>
<evidence type="ECO:0000313" key="3">
    <source>
        <dbReference type="EMBL" id="PNW78389.1"/>
    </source>
</evidence>
<dbReference type="AlphaFoldDB" id="A0A2K3DCY1"/>
<dbReference type="Proteomes" id="UP000006906">
    <property type="component" value="Chromosome 9"/>
</dbReference>
<feature type="region of interest" description="Disordered" evidence="1">
    <location>
        <begin position="396"/>
        <end position="424"/>
    </location>
</feature>
<feature type="region of interest" description="Disordered" evidence="1">
    <location>
        <begin position="563"/>
        <end position="584"/>
    </location>
</feature>
<feature type="compositionally biased region" description="Basic and acidic residues" evidence="1">
    <location>
        <begin position="905"/>
        <end position="917"/>
    </location>
</feature>
<dbReference type="RefSeq" id="XP_042920835.1">
    <property type="nucleotide sequence ID" value="XM_043065936.1"/>
</dbReference>
<reference evidence="3 4" key="1">
    <citation type="journal article" date="2007" name="Science">
        <title>The Chlamydomonas genome reveals the evolution of key animal and plant functions.</title>
        <authorList>
            <person name="Merchant S.S."/>
            <person name="Prochnik S.E."/>
            <person name="Vallon O."/>
            <person name="Harris E.H."/>
            <person name="Karpowicz S.J."/>
            <person name="Witman G.B."/>
            <person name="Terry A."/>
            <person name="Salamov A."/>
            <person name="Fritz-Laylin L.K."/>
            <person name="Marechal-Drouard L."/>
            <person name="Marshall W.F."/>
            <person name="Qu L.H."/>
            <person name="Nelson D.R."/>
            <person name="Sanderfoot A.A."/>
            <person name="Spalding M.H."/>
            <person name="Kapitonov V.V."/>
            <person name="Ren Q."/>
            <person name="Ferris P."/>
            <person name="Lindquist E."/>
            <person name="Shapiro H."/>
            <person name="Lucas S.M."/>
            <person name="Grimwood J."/>
            <person name="Schmutz J."/>
            <person name="Cardol P."/>
            <person name="Cerutti H."/>
            <person name="Chanfreau G."/>
            <person name="Chen C.L."/>
            <person name="Cognat V."/>
            <person name="Croft M.T."/>
            <person name="Dent R."/>
            <person name="Dutcher S."/>
            <person name="Fernandez E."/>
            <person name="Fukuzawa H."/>
            <person name="Gonzalez-Ballester D."/>
            <person name="Gonzalez-Halphen D."/>
            <person name="Hallmann A."/>
            <person name="Hanikenne M."/>
            <person name="Hippler M."/>
            <person name="Inwood W."/>
            <person name="Jabbari K."/>
            <person name="Kalanon M."/>
            <person name="Kuras R."/>
            <person name="Lefebvre P.A."/>
            <person name="Lemaire S.D."/>
            <person name="Lobanov A.V."/>
            <person name="Lohr M."/>
            <person name="Manuell A."/>
            <person name="Meier I."/>
            <person name="Mets L."/>
            <person name="Mittag M."/>
            <person name="Mittelmeier T."/>
            <person name="Moroney J.V."/>
            <person name="Moseley J."/>
            <person name="Napoli C."/>
            <person name="Nedelcu A.M."/>
            <person name="Niyogi K."/>
            <person name="Novoselov S.V."/>
            <person name="Paulsen I.T."/>
            <person name="Pazour G."/>
            <person name="Purton S."/>
            <person name="Ral J.P."/>
            <person name="Riano-Pachon D.M."/>
            <person name="Riekhof W."/>
            <person name="Rymarquis L."/>
            <person name="Schroda M."/>
            <person name="Stern D."/>
            <person name="Umen J."/>
            <person name="Willows R."/>
            <person name="Wilson N."/>
            <person name="Zimmer S.L."/>
            <person name="Allmer J."/>
            <person name="Balk J."/>
            <person name="Bisova K."/>
            <person name="Chen C.J."/>
            <person name="Elias M."/>
            <person name="Gendler K."/>
            <person name="Hauser C."/>
            <person name="Lamb M.R."/>
            <person name="Ledford H."/>
            <person name="Long J.C."/>
            <person name="Minagawa J."/>
            <person name="Page M.D."/>
            <person name="Pan J."/>
            <person name="Pootakham W."/>
            <person name="Roje S."/>
            <person name="Rose A."/>
            <person name="Stahlberg E."/>
            <person name="Terauchi A.M."/>
            <person name="Yang P."/>
            <person name="Ball S."/>
            <person name="Bowler C."/>
            <person name="Dieckmann C.L."/>
            <person name="Gladyshev V.N."/>
            <person name="Green P."/>
            <person name="Jorgensen R."/>
            <person name="Mayfield S."/>
            <person name="Mueller-Roeber B."/>
            <person name="Rajamani S."/>
            <person name="Sayre R.T."/>
            <person name="Brokstein P."/>
            <person name="Dubchak I."/>
            <person name="Goodstein D."/>
            <person name="Hornick L."/>
            <person name="Huang Y.W."/>
            <person name="Jhaveri J."/>
            <person name="Luo Y."/>
            <person name="Martinez D."/>
            <person name="Ngau W.C."/>
            <person name="Otillar B."/>
            <person name="Poliakov A."/>
            <person name="Porter A."/>
            <person name="Szajkowski L."/>
            <person name="Werner G."/>
            <person name="Zhou K."/>
            <person name="Grigoriev I.V."/>
            <person name="Rokhsar D.S."/>
            <person name="Grossman A.R."/>
        </authorList>
    </citation>
    <scope>NUCLEOTIDE SEQUENCE [LARGE SCALE GENOMIC DNA]</scope>
    <source>
        <strain evidence="4">CC-503</strain>
    </source>
</reference>
<accession>A0A2K3DCY1</accession>
<dbReference type="EMBL" id="CM008970">
    <property type="protein sequence ID" value="PNW78389.1"/>
    <property type="molecule type" value="Genomic_DNA"/>
</dbReference>
<feature type="compositionally biased region" description="Gly residues" evidence="1">
    <location>
        <begin position="411"/>
        <end position="421"/>
    </location>
</feature>
<keyword evidence="2" id="KW-0472">Membrane</keyword>
<feature type="region of interest" description="Disordered" evidence="1">
    <location>
        <begin position="1036"/>
        <end position="1062"/>
    </location>
</feature>
<feature type="region of interest" description="Disordered" evidence="1">
    <location>
        <begin position="307"/>
        <end position="360"/>
    </location>
</feature>
<keyword evidence="4" id="KW-1185">Reference proteome</keyword>
<dbReference type="OrthoDB" id="552472at2759"/>
<feature type="region of interest" description="Disordered" evidence="1">
    <location>
        <begin position="940"/>
        <end position="959"/>
    </location>
</feature>